<reference evidence="2" key="1">
    <citation type="journal article" date="2020" name="Stud. Mycol.">
        <title>101 Dothideomycetes genomes: a test case for predicting lifestyles and emergence of pathogens.</title>
        <authorList>
            <person name="Haridas S."/>
            <person name="Albert R."/>
            <person name="Binder M."/>
            <person name="Bloem J."/>
            <person name="Labutti K."/>
            <person name="Salamov A."/>
            <person name="Andreopoulos B."/>
            <person name="Baker S."/>
            <person name="Barry K."/>
            <person name="Bills G."/>
            <person name="Bluhm B."/>
            <person name="Cannon C."/>
            <person name="Castanera R."/>
            <person name="Culley D."/>
            <person name="Daum C."/>
            <person name="Ezra D."/>
            <person name="Gonzalez J."/>
            <person name="Henrissat B."/>
            <person name="Kuo A."/>
            <person name="Liang C."/>
            <person name="Lipzen A."/>
            <person name="Lutzoni F."/>
            <person name="Magnuson J."/>
            <person name="Mondo S."/>
            <person name="Nolan M."/>
            <person name="Ohm R."/>
            <person name="Pangilinan J."/>
            <person name="Park H.-J."/>
            <person name="Ramirez L."/>
            <person name="Alfaro M."/>
            <person name="Sun H."/>
            <person name="Tritt A."/>
            <person name="Yoshinaga Y."/>
            <person name="Zwiers L.-H."/>
            <person name="Turgeon B."/>
            <person name="Goodwin S."/>
            <person name="Spatafora J."/>
            <person name="Crous P."/>
            <person name="Grigoriev I."/>
        </authorList>
    </citation>
    <scope>NUCLEOTIDE SEQUENCE</scope>
    <source>
        <strain evidence="2">CBS 119925</strain>
    </source>
</reference>
<protein>
    <submittedName>
        <fullName evidence="2">Uncharacterized protein</fullName>
    </submittedName>
</protein>
<organism evidence="2 3">
    <name type="scientific">Sporormia fimetaria CBS 119925</name>
    <dbReference type="NCBI Taxonomy" id="1340428"/>
    <lineage>
        <taxon>Eukaryota</taxon>
        <taxon>Fungi</taxon>
        <taxon>Dikarya</taxon>
        <taxon>Ascomycota</taxon>
        <taxon>Pezizomycotina</taxon>
        <taxon>Dothideomycetes</taxon>
        <taxon>Pleosporomycetidae</taxon>
        <taxon>Pleosporales</taxon>
        <taxon>Sporormiaceae</taxon>
        <taxon>Sporormia</taxon>
    </lineage>
</organism>
<feature type="signal peptide" evidence="1">
    <location>
        <begin position="1"/>
        <end position="19"/>
    </location>
</feature>
<feature type="chain" id="PRO_5025666429" evidence="1">
    <location>
        <begin position="20"/>
        <end position="208"/>
    </location>
</feature>
<name>A0A6A6VMZ6_9PLEO</name>
<dbReference type="AlphaFoldDB" id="A0A6A6VMZ6"/>
<proteinExistence type="predicted"/>
<dbReference type="Proteomes" id="UP000799440">
    <property type="component" value="Unassembled WGS sequence"/>
</dbReference>
<evidence type="ECO:0000313" key="2">
    <source>
        <dbReference type="EMBL" id="KAF2751915.1"/>
    </source>
</evidence>
<sequence length="208" mass="23396">MFAKTIFLATVATFSVVHAAMDSIKGCTDPFPMFTRHGSVDATGSEFCTLASPEHRSHIHSLRIHGGENGGIIGIDVMHWDDTYEEVGDKSLRKDRHRIWVLTVSEYLESQNLVTKADSRVAYGTGLIEEIAFYRTDNSVSCMPGKEMKYCKEAYEADLPYQNHQGYVGQRLAALSGKFSQDGLKYLNFHWLDPGTQTRRSTFVSFRA</sequence>
<gene>
    <name evidence="2" type="ORF">M011DRAFT_522825</name>
</gene>
<dbReference type="EMBL" id="MU006561">
    <property type="protein sequence ID" value="KAF2751915.1"/>
    <property type="molecule type" value="Genomic_DNA"/>
</dbReference>
<keyword evidence="1" id="KW-0732">Signal</keyword>
<evidence type="ECO:0000256" key="1">
    <source>
        <dbReference type="SAM" id="SignalP"/>
    </source>
</evidence>
<accession>A0A6A6VMZ6</accession>
<evidence type="ECO:0000313" key="3">
    <source>
        <dbReference type="Proteomes" id="UP000799440"/>
    </source>
</evidence>
<keyword evidence="3" id="KW-1185">Reference proteome</keyword>